<dbReference type="GO" id="GO:0005886">
    <property type="term" value="C:plasma membrane"/>
    <property type="evidence" value="ECO:0007669"/>
    <property type="project" value="UniProtKB-SubCell"/>
</dbReference>
<dbReference type="InterPro" id="IPR033179">
    <property type="entry name" value="PSD_type2_pro"/>
</dbReference>
<dbReference type="Proteomes" id="UP000266301">
    <property type="component" value="Chromosome"/>
</dbReference>
<evidence type="ECO:0000256" key="2">
    <source>
        <dbReference type="ARBA" id="ARBA00022475"/>
    </source>
</evidence>
<comment type="pathway">
    <text evidence="1">Lipid metabolism.</text>
</comment>
<keyword evidence="11 12" id="KW-0670">Pyruvate</keyword>
<evidence type="ECO:0000256" key="4">
    <source>
        <dbReference type="ARBA" id="ARBA00022793"/>
    </source>
</evidence>
<keyword evidence="4 12" id="KW-0210">Decarboxylase</keyword>
<feature type="chain" id="PRO_5023338804" description="Phosphatidylserine decarboxylase beta chain" evidence="12">
    <location>
        <begin position="1"/>
        <end position="255"/>
    </location>
</feature>
<keyword evidence="10 12" id="KW-1208">Phospholipid metabolism</keyword>
<comment type="similarity">
    <text evidence="12">Belongs to the phosphatidylserine decarboxylase family. PSD-B subfamily. Prokaryotic type II sub-subfamily.</text>
</comment>
<name>A0A386H075_9CLOT</name>
<dbReference type="NCBIfam" id="TIGR00163">
    <property type="entry name" value="PS_decarb"/>
    <property type="match status" value="1"/>
</dbReference>
<comment type="subcellular location">
    <subcellularLocation>
        <location evidence="12">Cell membrane</location>
        <topology evidence="12">Peripheral membrane protein</topology>
    </subcellularLocation>
</comment>
<evidence type="ECO:0000256" key="5">
    <source>
        <dbReference type="ARBA" id="ARBA00023098"/>
    </source>
</evidence>
<evidence type="ECO:0000256" key="1">
    <source>
        <dbReference type="ARBA" id="ARBA00005189"/>
    </source>
</evidence>
<comment type="PTM">
    <text evidence="12">Is synthesized initially as an inactive proenzyme. Formation of the active enzyme involves a self-maturation process in which the active site pyruvoyl group is generated from an internal serine residue via an autocatalytic post-translational modification. Two non-identical subunits are generated from the proenzyme in this reaction, and the pyruvate is formed at the N-terminus of the alpha chain, which is derived from the carboxyl end of the proenzyme. The autoendoproteolytic cleavage occurs by a canonical serine protease mechanism, in which the side chain hydroxyl group of the serine supplies its oxygen atom to form the C-terminus of the beta chain, while the remainder of the serine residue undergoes an oxidative deamination to produce ammonia and the pyruvoyl prosthetic group on the alpha chain. During this reaction, the Ser that is part of the protease active site of the proenzyme becomes the pyruvoyl prosthetic group, which constitutes an essential element of the active site of the mature decarboxylase.</text>
</comment>
<dbReference type="UniPathway" id="UPA00558">
    <property type="reaction ID" value="UER00616"/>
</dbReference>
<dbReference type="PANTHER" id="PTHR10067:SF17">
    <property type="entry name" value="PHOSPHATIDYLSERINE DECARBOXYLASE PROENZYME 2"/>
    <property type="match status" value="1"/>
</dbReference>
<keyword evidence="6 12" id="KW-0472">Membrane</keyword>
<protein>
    <recommendedName>
        <fullName evidence="12">Phosphatidylserine decarboxylase proenzyme</fullName>
        <ecNumber evidence="12">4.1.1.65</ecNumber>
    </recommendedName>
    <component>
        <recommendedName>
            <fullName evidence="12">Phosphatidylserine decarboxylase alpha chain</fullName>
        </recommendedName>
    </component>
    <component>
        <recommendedName>
            <fullName evidence="12">Phosphatidylserine decarboxylase beta chain</fullName>
        </recommendedName>
    </component>
</protein>
<evidence type="ECO:0000313" key="13">
    <source>
        <dbReference type="EMBL" id="AYD39062.1"/>
    </source>
</evidence>
<evidence type="ECO:0000256" key="8">
    <source>
        <dbReference type="ARBA" id="ARBA00023209"/>
    </source>
</evidence>
<comment type="function">
    <text evidence="12">Catalyzes the formation of phosphatidylethanolamine (PtdEtn) from phosphatidylserine (PtdSer).</text>
</comment>
<dbReference type="EC" id="4.1.1.65" evidence="12"/>
<dbReference type="GO" id="GO:0006646">
    <property type="term" value="P:phosphatidylethanolamine biosynthetic process"/>
    <property type="evidence" value="ECO:0007669"/>
    <property type="project" value="UniProtKB-UniRule"/>
</dbReference>
<evidence type="ECO:0000256" key="10">
    <source>
        <dbReference type="ARBA" id="ARBA00023264"/>
    </source>
</evidence>
<keyword evidence="14" id="KW-1185">Reference proteome</keyword>
<dbReference type="HAMAP" id="MF_00663">
    <property type="entry name" value="PS_decarb_PSD_B_type2"/>
    <property type="match status" value="1"/>
</dbReference>
<feature type="site" description="Cleavage (non-hydrolytic); by autocatalysis" evidence="12">
    <location>
        <begin position="255"/>
        <end position="256"/>
    </location>
</feature>
<evidence type="ECO:0000313" key="14">
    <source>
        <dbReference type="Proteomes" id="UP000266301"/>
    </source>
</evidence>
<evidence type="ECO:0000256" key="6">
    <source>
        <dbReference type="ARBA" id="ARBA00023136"/>
    </source>
</evidence>
<gene>
    <name evidence="12" type="primary">psd</name>
    <name evidence="13" type="ORF">D4Z93_00125</name>
</gene>
<dbReference type="NCBIfam" id="NF001941">
    <property type="entry name" value="PRK00723.1"/>
    <property type="match status" value="1"/>
</dbReference>
<sequence>MITYYNRKTKKYEIENVAGDKYLNWVYSSPIGMNFLELFVKKKLFSKLYGYYCNSALSKHNINKFTKKFNIDMKESIKSVKDFTSFNDFFTRKLRSNSRPIDMNNNVLISPGDGRLTVYQDIDMDKIIQIKGFTYKLRDLIDDNNIASNFSNGTCLILRLCPTDYHRFHFIDNGVCNKTQRINGDYYSVNPIALKNIPELFCKNKREWTLFHSENFNDIICVEVGATCVGSIIQTYTPGKLIKKGQEKGYFKFGGSTTILFFKRNTIYIDKDIIENSKSGYESKVKMGEHIGSKIDNL</sequence>
<keyword evidence="5 12" id="KW-0443">Lipid metabolism</keyword>
<evidence type="ECO:0000256" key="7">
    <source>
        <dbReference type="ARBA" id="ARBA00023145"/>
    </source>
</evidence>
<organism evidence="13 14">
    <name type="scientific">Clostridium fermenticellae</name>
    <dbReference type="NCBI Taxonomy" id="2068654"/>
    <lineage>
        <taxon>Bacteria</taxon>
        <taxon>Bacillati</taxon>
        <taxon>Bacillota</taxon>
        <taxon>Clostridia</taxon>
        <taxon>Eubacteriales</taxon>
        <taxon>Clostridiaceae</taxon>
        <taxon>Clostridium</taxon>
    </lineage>
</organism>
<keyword evidence="7 12" id="KW-0865">Zymogen</keyword>
<dbReference type="EMBL" id="CP032416">
    <property type="protein sequence ID" value="AYD39062.1"/>
    <property type="molecule type" value="Genomic_DNA"/>
</dbReference>
<keyword evidence="8 12" id="KW-0594">Phospholipid biosynthesis</keyword>
<accession>A0A386H075</accession>
<feature type="chain" id="PRO_5023338803" description="Phosphatidylserine decarboxylase alpha chain" evidence="12">
    <location>
        <begin position="256"/>
        <end position="298"/>
    </location>
</feature>
<proteinExistence type="inferred from homology"/>
<feature type="active site" description="Charge relay system; for autoendoproteolytic cleavage activity" evidence="12">
    <location>
        <position position="169"/>
    </location>
</feature>
<comment type="cofactor">
    <cofactor evidence="12">
        <name>pyruvate</name>
        <dbReference type="ChEBI" id="CHEBI:15361"/>
    </cofactor>
    <text evidence="12">Binds 1 pyruvoyl group covalently per subunit.</text>
</comment>
<keyword evidence="9 12" id="KW-0456">Lyase</keyword>
<comment type="catalytic activity">
    <reaction evidence="12">
        <text>a 1,2-diacyl-sn-glycero-3-phospho-L-serine + H(+) = a 1,2-diacyl-sn-glycero-3-phosphoethanolamine + CO2</text>
        <dbReference type="Rhea" id="RHEA:20828"/>
        <dbReference type="ChEBI" id="CHEBI:15378"/>
        <dbReference type="ChEBI" id="CHEBI:16526"/>
        <dbReference type="ChEBI" id="CHEBI:57262"/>
        <dbReference type="ChEBI" id="CHEBI:64612"/>
        <dbReference type="EC" id="4.1.1.65"/>
    </reaction>
</comment>
<dbReference type="OrthoDB" id="9802030at2"/>
<keyword evidence="2 12" id="KW-1003">Cell membrane</keyword>
<dbReference type="KEGG" id="cfer:D4Z93_00125"/>
<comment type="pathway">
    <text evidence="12">Phospholipid metabolism; phosphatidylethanolamine biosynthesis; phosphatidylethanolamine from CDP-diacylglycerol: step 2/2.</text>
</comment>
<dbReference type="InterPro" id="IPR003817">
    <property type="entry name" value="PS_Dcarbxylase"/>
</dbReference>
<feature type="active site" description="Schiff-base intermediate with substrate; via pyruvic acid; for decarboxylase activity" evidence="12">
    <location>
        <position position="256"/>
    </location>
</feature>
<evidence type="ECO:0000256" key="3">
    <source>
        <dbReference type="ARBA" id="ARBA00022516"/>
    </source>
</evidence>
<dbReference type="GO" id="GO:0004609">
    <property type="term" value="F:phosphatidylserine decarboxylase activity"/>
    <property type="evidence" value="ECO:0007669"/>
    <property type="project" value="UniProtKB-UniRule"/>
</dbReference>
<dbReference type="PANTHER" id="PTHR10067">
    <property type="entry name" value="PHOSPHATIDYLSERINE DECARBOXYLASE"/>
    <property type="match status" value="1"/>
</dbReference>
<keyword evidence="3 12" id="KW-0444">Lipid biosynthesis</keyword>
<evidence type="ECO:0000256" key="11">
    <source>
        <dbReference type="ARBA" id="ARBA00023317"/>
    </source>
</evidence>
<dbReference type="Pfam" id="PF02666">
    <property type="entry name" value="PS_Dcarbxylase"/>
    <property type="match status" value="1"/>
</dbReference>
<feature type="active site" description="Charge relay system; for autoendoproteolytic cleavage activity" evidence="12">
    <location>
        <position position="113"/>
    </location>
</feature>
<reference evidence="13 14" key="1">
    <citation type="journal article" date="2019" name="Int. J. Syst. Evol. Microbiol.">
        <title>Clostridium fermenticellae sp. nov., isolated from the mud in a fermentation cellar for the production of the Chinese liquor, baijiu.</title>
        <authorList>
            <person name="Xu P.X."/>
            <person name="Chai L.J."/>
            <person name="Qiu T."/>
            <person name="Zhang X.J."/>
            <person name="Lu Z.M."/>
            <person name="Xiao C."/>
            <person name="Wang S.T."/>
            <person name="Shen C.H."/>
            <person name="Shi J.S."/>
            <person name="Xu Z.H."/>
        </authorList>
    </citation>
    <scope>NUCLEOTIDE SEQUENCE [LARGE SCALE GENOMIC DNA]</scope>
    <source>
        <strain evidence="13 14">JN500901</strain>
    </source>
</reference>
<dbReference type="InterPro" id="IPR033177">
    <property type="entry name" value="PSD-B"/>
</dbReference>
<feature type="active site" description="Charge relay system; for autoendoproteolytic cleavage activity" evidence="12">
    <location>
        <position position="256"/>
    </location>
</feature>
<dbReference type="RefSeq" id="WP_119969773.1">
    <property type="nucleotide sequence ID" value="NZ_CP032416.1"/>
</dbReference>
<evidence type="ECO:0000256" key="12">
    <source>
        <dbReference type="HAMAP-Rule" id="MF_00663"/>
    </source>
</evidence>
<dbReference type="AlphaFoldDB" id="A0A386H075"/>
<feature type="modified residue" description="Pyruvic acid (Ser); by autocatalysis" evidence="12">
    <location>
        <position position="256"/>
    </location>
</feature>
<comment type="subunit">
    <text evidence="12">Heterodimer of a large membrane-associated beta subunit and a small pyruvoyl-containing alpha subunit.</text>
</comment>
<evidence type="ECO:0000256" key="9">
    <source>
        <dbReference type="ARBA" id="ARBA00023239"/>
    </source>
</evidence>